<organism evidence="6 7">
    <name type="scientific">Ameiurus melas</name>
    <name type="common">Black bullhead</name>
    <name type="synonym">Silurus melas</name>
    <dbReference type="NCBI Taxonomy" id="219545"/>
    <lineage>
        <taxon>Eukaryota</taxon>
        <taxon>Metazoa</taxon>
        <taxon>Chordata</taxon>
        <taxon>Craniata</taxon>
        <taxon>Vertebrata</taxon>
        <taxon>Euteleostomi</taxon>
        <taxon>Actinopterygii</taxon>
        <taxon>Neopterygii</taxon>
        <taxon>Teleostei</taxon>
        <taxon>Ostariophysi</taxon>
        <taxon>Siluriformes</taxon>
        <taxon>Ictaluridae</taxon>
        <taxon>Ameiurus</taxon>
    </lineage>
</organism>
<accession>A0A7J6B1A9</accession>
<dbReference type="InterPro" id="IPR000719">
    <property type="entry name" value="Prot_kinase_dom"/>
</dbReference>
<dbReference type="SMART" id="SM00220">
    <property type="entry name" value="S_TKc"/>
    <property type="match status" value="1"/>
</dbReference>
<dbReference type="GO" id="GO:0004672">
    <property type="term" value="F:protein kinase activity"/>
    <property type="evidence" value="ECO:0007669"/>
    <property type="project" value="InterPro"/>
</dbReference>
<comment type="caution">
    <text evidence="6">The sequence shown here is derived from an EMBL/GenBank/DDBJ whole genome shotgun (WGS) entry which is preliminary data.</text>
</comment>
<dbReference type="Pfam" id="PF00069">
    <property type="entry name" value="Pkinase"/>
    <property type="match status" value="1"/>
</dbReference>
<dbReference type="GO" id="GO:0007249">
    <property type="term" value="P:canonical NF-kappaB signal transduction"/>
    <property type="evidence" value="ECO:0007669"/>
    <property type="project" value="TreeGrafter"/>
</dbReference>
<keyword evidence="7" id="KW-1185">Reference proteome</keyword>
<protein>
    <recommendedName>
        <fullName evidence="5">Protein kinase domain-containing protein</fullName>
    </recommendedName>
</protein>
<feature type="domain" description="Protein kinase" evidence="5">
    <location>
        <begin position="216"/>
        <end position="373"/>
    </location>
</feature>
<keyword evidence="3" id="KW-0418">Kinase</keyword>
<evidence type="ECO:0000313" key="6">
    <source>
        <dbReference type="EMBL" id="KAF4087478.1"/>
    </source>
</evidence>
<dbReference type="GO" id="GO:0005524">
    <property type="term" value="F:ATP binding"/>
    <property type="evidence" value="ECO:0007669"/>
    <property type="project" value="UniProtKB-KW"/>
</dbReference>
<sequence>MGEERRVPIKTPWSSRSEVSCCSDLYTSVGGSPELSSQAESVYINAESIQCCDTSCSSVSQNWGFFCLCTEVEKTSGVAQEAGSEPEKLGSSVEALFGSDSSRDGESFGSDCDSDSSCVNADWERSFDSDTDSCNLVYSFTEAQWGSASSRSCSAASGYITDYALESSLSTTEQHGLSVFDGHFEGGYHDLPVSQFKPGHCDSPAKNLEYREGQDYSVLRHVQNGSYGDVFSVRDKRTGFTCAAKRIPLSSFSWQEVGTWSRLDSPRVLQLYGVVREGLNVVLFMDLKTGSLAQFLKARGRFAEEVALYYHCQVLQALEHLHSRKVIHLDVKVDNVLLSKDKTECFLCDFGLSEMLDRTGYSTKTFRGKTGVW</sequence>
<dbReference type="AlphaFoldDB" id="A0A7J6B1A9"/>
<keyword evidence="4" id="KW-0067">ATP-binding</keyword>
<evidence type="ECO:0000313" key="7">
    <source>
        <dbReference type="Proteomes" id="UP000593565"/>
    </source>
</evidence>
<evidence type="ECO:0000256" key="2">
    <source>
        <dbReference type="ARBA" id="ARBA00022741"/>
    </source>
</evidence>
<dbReference type="InterPro" id="IPR050538">
    <property type="entry name" value="MAP_kinase_kinase_kinase"/>
</dbReference>
<keyword evidence="1" id="KW-0808">Transferase</keyword>
<dbReference type="PROSITE" id="PS50011">
    <property type="entry name" value="PROTEIN_KINASE_DOM"/>
    <property type="match status" value="1"/>
</dbReference>
<evidence type="ECO:0000259" key="5">
    <source>
        <dbReference type="PROSITE" id="PS50011"/>
    </source>
</evidence>
<dbReference type="Gene3D" id="1.10.510.10">
    <property type="entry name" value="Transferase(Phosphotransferase) domain 1"/>
    <property type="match status" value="1"/>
</dbReference>
<dbReference type="PROSITE" id="PS00108">
    <property type="entry name" value="PROTEIN_KINASE_ST"/>
    <property type="match status" value="1"/>
</dbReference>
<gene>
    <name evidence="6" type="ORF">AMELA_G00071230</name>
</gene>
<dbReference type="InterPro" id="IPR008271">
    <property type="entry name" value="Ser/Thr_kinase_AS"/>
</dbReference>
<evidence type="ECO:0000256" key="1">
    <source>
        <dbReference type="ARBA" id="ARBA00022679"/>
    </source>
</evidence>
<name>A0A7J6B1A9_AMEME</name>
<evidence type="ECO:0000256" key="4">
    <source>
        <dbReference type="ARBA" id="ARBA00022840"/>
    </source>
</evidence>
<dbReference type="PANTHER" id="PTHR48016">
    <property type="entry name" value="MAP KINASE KINASE KINASE SSK2-RELATED-RELATED"/>
    <property type="match status" value="1"/>
</dbReference>
<dbReference type="EMBL" id="JAAGNN010000006">
    <property type="protein sequence ID" value="KAF4087478.1"/>
    <property type="molecule type" value="Genomic_DNA"/>
</dbReference>
<dbReference type="InterPro" id="IPR011009">
    <property type="entry name" value="Kinase-like_dom_sf"/>
</dbReference>
<dbReference type="SUPFAM" id="SSF56112">
    <property type="entry name" value="Protein kinase-like (PK-like)"/>
    <property type="match status" value="1"/>
</dbReference>
<evidence type="ECO:0000256" key="3">
    <source>
        <dbReference type="ARBA" id="ARBA00022777"/>
    </source>
</evidence>
<dbReference type="Gene3D" id="3.30.200.20">
    <property type="entry name" value="Phosphorylase Kinase, domain 1"/>
    <property type="match status" value="1"/>
</dbReference>
<reference evidence="6 7" key="1">
    <citation type="submission" date="2020-02" db="EMBL/GenBank/DDBJ databases">
        <title>A chromosome-scale genome assembly of the black bullhead catfish (Ameiurus melas).</title>
        <authorList>
            <person name="Wen M."/>
            <person name="Zham M."/>
            <person name="Cabau C."/>
            <person name="Klopp C."/>
            <person name="Donnadieu C."/>
            <person name="Roques C."/>
            <person name="Bouchez O."/>
            <person name="Lampietro C."/>
            <person name="Jouanno E."/>
            <person name="Herpin A."/>
            <person name="Louis A."/>
            <person name="Berthelot C."/>
            <person name="Parey E."/>
            <person name="Roest-Crollius H."/>
            <person name="Braasch I."/>
            <person name="Postlethwait J."/>
            <person name="Robinson-Rechavi M."/>
            <person name="Echchiki A."/>
            <person name="Begum T."/>
            <person name="Montfort J."/>
            <person name="Schartl M."/>
            <person name="Bobe J."/>
            <person name="Guiguen Y."/>
        </authorList>
    </citation>
    <scope>NUCLEOTIDE SEQUENCE [LARGE SCALE GENOMIC DNA]</scope>
    <source>
        <strain evidence="6">M_S1</strain>
        <tissue evidence="6">Blood</tissue>
    </source>
</reference>
<proteinExistence type="predicted"/>
<dbReference type="Proteomes" id="UP000593565">
    <property type="component" value="Unassembled WGS sequence"/>
</dbReference>
<dbReference type="PANTHER" id="PTHR48016:SF9">
    <property type="entry name" value="MITOGEN-ACTIVATED PROTEIN KINASE KINASE KINASE 14"/>
    <property type="match status" value="1"/>
</dbReference>
<keyword evidence="2" id="KW-0547">Nucleotide-binding</keyword>